<reference evidence="7 9" key="1">
    <citation type="journal article" date="2014" name="Genome Announc.">
        <title>The Genome Sequence of Bifidobacterium moukalabense DSM 27321 Highlights the Close Phylogenetic Relatedness with the Bifidobacterium dentium Taxon.</title>
        <authorList>
            <person name="Lugli G.A."/>
            <person name="Duranti S."/>
            <person name="Milani C."/>
            <person name="Turroni F."/>
            <person name="Viappiani A."/>
            <person name="Mangifesta M."/>
            <person name="van Sinderen D."/>
            <person name="Ventura M."/>
        </authorList>
    </citation>
    <scope>NUCLEOTIDE SEQUENCE [LARGE SCALE GENOMIC DNA]</scope>
    <source>
        <strain evidence="7 9">DSM 27321</strain>
    </source>
</reference>
<dbReference type="EMBL" id="AZMV01000004">
    <property type="protein sequence ID" value="ETY71322.1"/>
    <property type="molecule type" value="Genomic_DNA"/>
</dbReference>
<keyword evidence="9" id="KW-1185">Reference proteome</keyword>
<dbReference type="Proteomes" id="UP000019155">
    <property type="component" value="Unassembled WGS sequence"/>
</dbReference>
<evidence type="ECO:0000256" key="1">
    <source>
        <dbReference type="ARBA" id="ARBA00004370"/>
    </source>
</evidence>
<keyword evidence="3 6" id="KW-1133">Transmembrane helix</keyword>
<evidence type="ECO:0000313" key="7">
    <source>
        <dbReference type="EMBL" id="ETY71322.1"/>
    </source>
</evidence>
<dbReference type="Pfam" id="PF04688">
    <property type="entry name" value="Holin_SPP1"/>
    <property type="match status" value="1"/>
</dbReference>
<feature type="transmembrane region" description="Helical" evidence="6">
    <location>
        <begin position="56"/>
        <end position="74"/>
    </location>
</feature>
<feature type="compositionally biased region" description="Low complexity" evidence="5">
    <location>
        <begin position="142"/>
        <end position="153"/>
    </location>
</feature>
<sequence length="166" mass="17101">MADHANKTTKTNNNLPGMTTERVKAIVTIVVTLYALLNAGLNLAGINTLPFTNDQVSATLFAVIGVIGTVYGWWKNQNITSASLAGQQLVDALKKEGVVNGVTAAKNAAMSAASAVAKTAPAEETAEDATETVEAETETAEAAETATESATVETTDEAQYEPGGAL</sequence>
<organism evidence="7 9">
    <name type="scientific">Bifidobacterium moukalabense DSM 27321</name>
    <dbReference type="NCBI Taxonomy" id="1435051"/>
    <lineage>
        <taxon>Bacteria</taxon>
        <taxon>Bacillati</taxon>
        <taxon>Actinomycetota</taxon>
        <taxon>Actinomycetes</taxon>
        <taxon>Bifidobacteriales</taxon>
        <taxon>Bifidobacteriaceae</taxon>
        <taxon>Bifidobacterium</taxon>
    </lineage>
</organism>
<feature type="transmembrane region" description="Helical" evidence="6">
    <location>
        <begin position="25"/>
        <end position="44"/>
    </location>
</feature>
<evidence type="ECO:0000256" key="5">
    <source>
        <dbReference type="SAM" id="MobiDB-lite"/>
    </source>
</evidence>
<evidence type="ECO:0000256" key="2">
    <source>
        <dbReference type="ARBA" id="ARBA00022692"/>
    </source>
</evidence>
<accession>W4N8E1</accession>
<dbReference type="RefSeq" id="WP_034875071.1">
    <property type="nucleotide sequence ID" value="NZ_AZMV01000003.1"/>
</dbReference>
<evidence type="ECO:0000256" key="3">
    <source>
        <dbReference type="ARBA" id="ARBA00022989"/>
    </source>
</evidence>
<dbReference type="GeneID" id="97501383"/>
<dbReference type="STRING" id="1435051.BMOU_0758"/>
<proteinExistence type="predicted"/>
<dbReference type="InterPro" id="IPR006479">
    <property type="entry name" value="Holin"/>
</dbReference>
<keyword evidence="2 6" id="KW-0812">Transmembrane</keyword>
<comment type="subcellular location">
    <subcellularLocation>
        <location evidence="1">Membrane</location>
    </subcellularLocation>
</comment>
<evidence type="ECO:0000256" key="4">
    <source>
        <dbReference type="ARBA" id="ARBA00023136"/>
    </source>
</evidence>
<gene>
    <name evidence="8" type="ORF">BMOU_0758</name>
    <name evidence="7" type="ORF">BMOU_0809</name>
</gene>
<feature type="compositionally biased region" description="Acidic residues" evidence="5">
    <location>
        <begin position="124"/>
        <end position="141"/>
    </location>
</feature>
<evidence type="ECO:0000313" key="9">
    <source>
        <dbReference type="Proteomes" id="UP000019155"/>
    </source>
</evidence>
<dbReference type="OrthoDB" id="3240369at2"/>
<protein>
    <submittedName>
        <fullName evidence="7">Holin, SPP1 family</fullName>
    </submittedName>
</protein>
<feature type="region of interest" description="Disordered" evidence="5">
    <location>
        <begin position="119"/>
        <end position="166"/>
    </location>
</feature>
<name>W4N8E1_9BIFI</name>
<dbReference type="AlphaFoldDB" id="W4N8E1"/>
<evidence type="ECO:0000256" key="6">
    <source>
        <dbReference type="SAM" id="Phobius"/>
    </source>
</evidence>
<evidence type="ECO:0000313" key="8">
    <source>
        <dbReference type="EMBL" id="ETY71680.1"/>
    </source>
</evidence>
<comment type="caution">
    <text evidence="7">The sequence shown here is derived from an EMBL/GenBank/DDBJ whole genome shotgun (WGS) entry which is preliminary data.</text>
</comment>
<keyword evidence="4 6" id="KW-0472">Membrane</keyword>
<dbReference type="GO" id="GO:0016020">
    <property type="term" value="C:membrane"/>
    <property type="evidence" value="ECO:0007669"/>
    <property type="project" value="UniProtKB-SubCell"/>
</dbReference>
<dbReference type="eggNOG" id="ENOG5031RS0">
    <property type="taxonomic scope" value="Bacteria"/>
</dbReference>
<dbReference type="PATRIC" id="fig|1435051.3.peg.752"/>
<dbReference type="EMBL" id="AZMV01000003">
    <property type="protein sequence ID" value="ETY71680.1"/>
    <property type="molecule type" value="Genomic_DNA"/>
</dbReference>